<reference evidence="2 3" key="1">
    <citation type="submission" date="2018-03" db="EMBL/GenBank/DDBJ databases">
        <title>Genomic Encyclopedia of Archaeal and Bacterial Type Strains, Phase II (KMG-II): from individual species to whole genera.</title>
        <authorList>
            <person name="Goeker M."/>
        </authorList>
    </citation>
    <scope>NUCLEOTIDE SEQUENCE [LARGE SCALE GENOMIC DNA]</scope>
    <source>
        <strain evidence="2 3">DSM 29328</strain>
    </source>
</reference>
<evidence type="ECO:0008006" key="4">
    <source>
        <dbReference type="Google" id="ProtNLM"/>
    </source>
</evidence>
<accession>A0A2T0RRN7</accession>
<sequence>MAAPRRLDQTDGRLVENIVHFSRALRKAGVKVGPAQVESAVRAVEAAGFSQREDFYYILRATLINRAVDLQVYHQVFALFWRDPEFLQHLIHMLSPTLRKDDAPPPPKAADRRAAEALADRPDIPQPPGKRQEIQVDMTLSFSANEQLRAMDFEQMSTEEIAQATRAVHALRLPLPPLTTRRMAPSAHTGRPDMHMTLRGSLRRGGEIRRIARKAPRKRPPDLVALCDISGSMSVYSRMMMHFLHSLATTSEGNWGHIHAFTFGTRLSNVTRALHRKDPDEALKAVGQTAEDWQGGTRIGEALERFNKDWSRRVLGRGAVVLLISDGLERGDVALLETQAERLALSCKRLIWLNPLLRFDGFAAKAGGVRALLPRVDSFHACHSLDSLADIGKALSGPGERDRVLRATG</sequence>
<dbReference type="InterPro" id="IPR036465">
    <property type="entry name" value="vWFA_dom_sf"/>
</dbReference>
<keyword evidence="3" id="KW-1185">Reference proteome</keyword>
<name>A0A2T0RRN7_9RHOB</name>
<evidence type="ECO:0000256" key="1">
    <source>
        <dbReference type="SAM" id="MobiDB-lite"/>
    </source>
</evidence>
<dbReference type="InterPro" id="IPR008912">
    <property type="entry name" value="Uncharacterised_CoxE"/>
</dbReference>
<dbReference type="PANTHER" id="PTHR39338:SF6">
    <property type="entry name" value="BLL5662 PROTEIN"/>
    <property type="match status" value="1"/>
</dbReference>
<dbReference type="OrthoDB" id="9790469at2"/>
<dbReference type="Gene3D" id="3.40.50.410">
    <property type="entry name" value="von Willebrand factor, type A domain"/>
    <property type="match status" value="1"/>
</dbReference>
<feature type="region of interest" description="Disordered" evidence="1">
    <location>
        <begin position="97"/>
        <end position="132"/>
    </location>
</feature>
<gene>
    <name evidence="2" type="ORF">CLV78_104359</name>
</gene>
<dbReference type="EMBL" id="PVTD01000004">
    <property type="protein sequence ID" value="PRY23866.1"/>
    <property type="molecule type" value="Genomic_DNA"/>
</dbReference>
<dbReference type="SUPFAM" id="SSF53300">
    <property type="entry name" value="vWA-like"/>
    <property type="match status" value="1"/>
</dbReference>
<protein>
    <recommendedName>
        <fullName evidence="4">VWFA domain-containing protein</fullName>
    </recommendedName>
</protein>
<dbReference type="PANTHER" id="PTHR39338">
    <property type="entry name" value="BLL5662 PROTEIN-RELATED"/>
    <property type="match status" value="1"/>
</dbReference>
<proteinExistence type="predicted"/>
<dbReference type="Proteomes" id="UP000239480">
    <property type="component" value="Unassembled WGS sequence"/>
</dbReference>
<dbReference type="RefSeq" id="WP_106205242.1">
    <property type="nucleotide sequence ID" value="NZ_PVTD01000004.1"/>
</dbReference>
<dbReference type="InterPro" id="IPR011195">
    <property type="entry name" value="UCP010256"/>
</dbReference>
<dbReference type="AlphaFoldDB" id="A0A2T0RRN7"/>
<comment type="caution">
    <text evidence="2">The sequence shown here is derived from an EMBL/GenBank/DDBJ whole genome shotgun (WGS) entry which is preliminary data.</text>
</comment>
<evidence type="ECO:0000313" key="2">
    <source>
        <dbReference type="EMBL" id="PRY23866.1"/>
    </source>
</evidence>
<dbReference type="Pfam" id="PF05762">
    <property type="entry name" value="VWA_CoxE"/>
    <property type="match status" value="1"/>
</dbReference>
<evidence type="ECO:0000313" key="3">
    <source>
        <dbReference type="Proteomes" id="UP000239480"/>
    </source>
</evidence>
<dbReference type="CDD" id="cd00198">
    <property type="entry name" value="vWFA"/>
    <property type="match status" value="1"/>
</dbReference>
<feature type="compositionally biased region" description="Basic and acidic residues" evidence="1">
    <location>
        <begin position="98"/>
        <end position="123"/>
    </location>
</feature>
<dbReference type="PIRSF" id="PIRSF010256">
    <property type="entry name" value="CoxE_vWa"/>
    <property type="match status" value="1"/>
</dbReference>
<organism evidence="2 3">
    <name type="scientific">Aliiruegeria haliotis</name>
    <dbReference type="NCBI Taxonomy" id="1280846"/>
    <lineage>
        <taxon>Bacteria</taxon>
        <taxon>Pseudomonadati</taxon>
        <taxon>Pseudomonadota</taxon>
        <taxon>Alphaproteobacteria</taxon>
        <taxon>Rhodobacterales</taxon>
        <taxon>Roseobacteraceae</taxon>
        <taxon>Aliiruegeria</taxon>
    </lineage>
</organism>